<feature type="signal peptide" evidence="13">
    <location>
        <begin position="1"/>
        <end position="19"/>
    </location>
</feature>
<evidence type="ECO:0000256" key="6">
    <source>
        <dbReference type="ARBA" id="ARBA00022859"/>
    </source>
</evidence>
<dbReference type="GO" id="GO:0019814">
    <property type="term" value="C:immunoglobulin complex"/>
    <property type="evidence" value="ECO:0007669"/>
    <property type="project" value="UniProtKB-KW"/>
</dbReference>
<evidence type="ECO:0000256" key="8">
    <source>
        <dbReference type="ARBA" id="ARBA00023136"/>
    </source>
</evidence>
<dbReference type="SMART" id="SM00406">
    <property type="entry name" value="IGv"/>
    <property type="match status" value="1"/>
</dbReference>
<evidence type="ECO:0000256" key="2">
    <source>
        <dbReference type="ARBA" id="ARBA00004613"/>
    </source>
</evidence>
<keyword evidence="7" id="KW-1064">Adaptive immunity</keyword>
<proteinExistence type="predicted"/>
<keyword evidence="5 13" id="KW-0732">Signal</keyword>
<protein>
    <recommendedName>
        <fullName evidence="14">Ig-like domain-containing protein</fullName>
    </recommendedName>
</protein>
<evidence type="ECO:0000313" key="15">
    <source>
        <dbReference type="Ensembl" id="ENSPTEP00000021234.1"/>
    </source>
</evidence>
<evidence type="ECO:0000259" key="14">
    <source>
        <dbReference type="PROSITE" id="PS50835"/>
    </source>
</evidence>
<keyword evidence="6" id="KW-0391">Immunity</keyword>
<evidence type="ECO:0000256" key="3">
    <source>
        <dbReference type="ARBA" id="ARBA00022475"/>
    </source>
</evidence>
<organism evidence="15 16">
    <name type="scientific">Piliocolobus tephrosceles</name>
    <name type="common">Ugandan red Colobus</name>
    <dbReference type="NCBI Taxonomy" id="591936"/>
    <lineage>
        <taxon>Eukaryota</taxon>
        <taxon>Metazoa</taxon>
        <taxon>Chordata</taxon>
        <taxon>Craniata</taxon>
        <taxon>Vertebrata</taxon>
        <taxon>Euteleostomi</taxon>
        <taxon>Mammalia</taxon>
        <taxon>Eutheria</taxon>
        <taxon>Euarchontoglires</taxon>
        <taxon>Primates</taxon>
        <taxon>Haplorrhini</taxon>
        <taxon>Catarrhini</taxon>
        <taxon>Cercopithecidae</taxon>
        <taxon>Colobinae</taxon>
        <taxon>Piliocolobus</taxon>
    </lineage>
</organism>
<dbReference type="GO" id="GO:0005576">
    <property type="term" value="C:extracellular region"/>
    <property type="evidence" value="ECO:0007669"/>
    <property type="project" value="UniProtKB-SubCell"/>
</dbReference>
<dbReference type="FunFam" id="2.60.40.10:FF:001479">
    <property type="entry name" value="Immunoglobulin lambda variable 7-43"/>
    <property type="match status" value="1"/>
</dbReference>
<evidence type="ECO:0000256" key="13">
    <source>
        <dbReference type="SAM" id="SignalP"/>
    </source>
</evidence>
<dbReference type="InterPro" id="IPR013783">
    <property type="entry name" value="Ig-like_fold"/>
</dbReference>
<keyword evidence="3" id="KW-1003">Cell membrane</keyword>
<dbReference type="GO" id="GO:0005886">
    <property type="term" value="C:plasma membrane"/>
    <property type="evidence" value="ECO:0007669"/>
    <property type="project" value="UniProtKB-SubCell"/>
</dbReference>
<keyword evidence="8" id="KW-0472">Membrane</keyword>
<dbReference type="PANTHER" id="PTHR23267">
    <property type="entry name" value="IMMUNOGLOBULIN LIGHT CHAIN"/>
    <property type="match status" value="1"/>
</dbReference>
<comment type="subunit">
    <text evidence="11">Immunoglobulins are composed of two identical heavy chains and two identical light chains; disulfide-linked.</text>
</comment>
<comment type="subcellular location">
    <subcellularLocation>
        <location evidence="1">Cell membrane</location>
    </subcellularLocation>
    <subcellularLocation>
        <location evidence="2">Secreted</location>
    </subcellularLocation>
</comment>
<evidence type="ECO:0000256" key="9">
    <source>
        <dbReference type="ARBA" id="ARBA00023157"/>
    </source>
</evidence>
<dbReference type="InterPro" id="IPR013106">
    <property type="entry name" value="Ig_V-set"/>
</dbReference>
<keyword evidence="10" id="KW-0393">Immunoglobulin domain</keyword>
<evidence type="ECO:0000256" key="5">
    <source>
        <dbReference type="ARBA" id="ARBA00022729"/>
    </source>
</evidence>
<evidence type="ECO:0000256" key="10">
    <source>
        <dbReference type="ARBA" id="ARBA00023319"/>
    </source>
</evidence>
<accession>A0A8C9LR81</accession>
<dbReference type="Pfam" id="PF07686">
    <property type="entry name" value="V-set"/>
    <property type="match status" value="1"/>
</dbReference>
<feature type="domain" description="Ig-like" evidence="14">
    <location>
        <begin position="18"/>
        <end position="107"/>
    </location>
</feature>
<keyword evidence="4" id="KW-0964">Secreted</keyword>
<dbReference type="InterPro" id="IPR050150">
    <property type="entry name" value="IgV_Light_Chain"/>
</dbReference>
<evidence type="ECO:0000256" key="12">
    <source>
        <dbReference type="ARBA" id="ARBA00043265"/>
    </source>
</evidence>
<dbReference type="InterPro" id="IPR003599">
    <property type="entry name" value="Ig_sub"/>
</dbReference>
<dbReference type="AlphaFoldDB" id="A0A8C9LR81"/>
<evidence type="ECO:0000256" key="11">
    <source>
        <dbReference type="ARBA" id="ARBA00038737"/>
    </source>
</evidence>
<evidence type="ECO:0000256" key="7">
    <source>
        <dbReference type="ARBA" id="ARBA00023130"/>
    </source>
</evidence>
<keyword evidence="9" id="KW-1015">Disulfide bond</keyword>
<evidence type="ECO:0000313" key="16">
    <source>
        <dbReference type="Proteomes" id="UP000694416"/>
    </source>
</evidence>
<dbReference type="PROSITE" id="PS50835">
    <property type="entry name" value="IG_LIKE"/>
    <property type="match status" value="1"/>
</dbReference>
<dbReference type="SMART" id="SM00409">
    <property type="entry name" value="IG"/>
    <property type="match status" value="1"/>
</dbReference>
<evidence type="ECO:0000256" key="1">
    <source>
        <dbReference type="ARBA" id="ARBA00004236"/>
    </source>
</evidence>
<dbReference type="InterPro" id="IPR036179">
    <property type="entry name" value="Ig-like_dom_sf"/>
</dbReference>
<name>A0A8C9LR81_9PRIM</name>
<reference evidence="15" key="1">
    <citation type="submission" date="2025-08" db="UniProtKB">
        <authorList>
            <consortium name="Ensembl"/>
        </authorList>
    </citation>
    <scope>IDENTIFICATION</scope>
</reference>
<dbReference type="Proteomes" id="UP000694416">
    <property type="component" value="Unplaced"/>
</dbReference>
<dbReference type="InterPro" id="IPR007110">
    <property type="entry name" value="Ig-like_dom"/>
</dbReference>
<dbReference type="Ensembl" id="ENSPTET00000030683.1">
    <property type="protein sequence ID" value="ENSPTEP00000021234.1"/>
    <property type="gene ID" value="ENSPTEG00000022336.1"/>
</dbReference>
<keyword evidence="16" id="KW-1185">Reference proteome</keyword>
<dbReference type="SUPFAM" id="SSF48726">
    <property type="entry name" value="Immunoglobulin"/>
    <property type="match status" value="1"/>
</dbReference>
<dbReference type="Gene3D" id="2.60.40.10">
    <property type="entry name" value="Immunoglobulins"/>
    <property type="match status" value="1"/>
</dbReference>
<reference evidence="15" key="2">
    <citation type="submission" date="2025-09" db="UniProtKB">
        <authorList>
            <consortium name="Ensembl"/>
        </authorList>
    </citation>
    <scope>IDENTIFICATION</scope>
</reference>
<keyword evidence="12" id="KW-1280">Immunoglobulin</keyword>
<sequence>MAWSLLLLQFLLTWSNSQAVVTQEPSLTVSPGGTVTLTCGSSAGAVTGSHYPYWFQQKPGQAPRTLIYDTSNKLSWTPTRFSGSLAGGKAVLTLSGAQPEDEAEYYCWLYYSDAQHSDRLIRGTKTKTSLGPCDLGLPEACALMQRCVHPYCLLNTYYVPGSGEGSGCTVYKTDRVPVFTGIMPHRRVSTNKNRNRGYCEIYKR</sequence>
<dbReference type="GO" id="GO:0002250">
    <property type="term" value="P:adaptive immune response"/>
    <property type="evidence" value="ECO:0007669"/>
    <property type="project" value="UniProtKB-KW"/>
</dbReference>
<feature type="chain" id="PRO_5034625286" description="Ig-like domain-containing protein" evidence="13">
    <location>
        <begin position="20"/>
        <end position="204"/>
    </location>
</feature>
<evidence type="ECO:0000256" key="4">
    <source>
        <dbReference type="ARBA" id="ARBA00022525"/>
    </source>
</evidence>